<evidence type="ECO:0000313" key="2">
    <source>
        <dbReference type="EMBL" id="AJG74003.1"/>
    </source>
</evidence>
<keyword evidence="4" id="KW-0378">Hydrolase</keyword>
<evidence type="ECO:0000256" key="1">
    <source>
        <dbReference type="SAM" id="Phobius"/>
    </source>
</evidence>
<dbReference type="AlphaFoldDB" id="A0A0B5NPE3"/>
<sequence length="235" mass="26327">MEGKTHYIGGSIGAMTGYILLKENNMLLDSVHPTLQFSMIYLAGVYGGMLPDADHHSGSNPMKDPVGVVFNKLLHVFNKPYKRLDSVMSSNHKKRSFAYKLLSILKCTHRSWQTHSELTLLFFLYFIVQLLTANTSDPSVAIAVLLLTGLSLGVLSHLVLDLLTAEGIKFATGIIIKTFFPRIPMIDSIRLVPKWHTFTTGSPYELTVRYSLNVVQYFLLGYSILTFFGYSIITV</sequence>
<dbReference type="EMBL" id="CP053979">
    <property type="protein sequence ID" value="QKH22690.1"/>
    <property type="molecule type" value="Genomic_DNA"/>
</dbReference>
<dbReference type="EMBL" id="CP009334">
    <property type="protein sequence ID" value="AJG74003.1"/>
    <property type="molecule type" value="Genomic_DNA"/>
</dbReference>
<evidence type="ECO:0000313" key="3">
    <source>
        <dbReference type="EMBL" id="MDR4174812.1"/>
    </source>
</evidence>
<dbReference type="GO" id="GO:0016787">
    <property type="term" value="F:hydrolase activity"/>
    <property type="evidence" value="ECO:0007669"/>
    <property type="project" value="UniProtKB-KW"/>
</dbReference>
<name>A0A0B5NPE3_BACTU</name>
<dbReference type="Pfam" id="PF04307">
    <property type="entry name" value="YdjM"/>
    <property type="match status" value="1"/>
</dbReference>
<dbReference type="Proteomes" id="UP001181533">
    <property type="component" value="Unassembled WGS sequence"/>
</dbReference>
<gene>
    <name evidence="2" type="ORF">BF38_5875</name>
    <name evidence="3" type="ORF">FO599_01530</name>
    <name evidence="4" type="ORF">FOC89_01500</name>
</gene>
<feature type="transmembrane region" description="Helical" evidence="1">
    <location>
        <begin position="118"/>
        <end position="134"/>
    </location>
</feature>
<keyword evidence="1" id="KW-0812">Transmembrane</keyword>
<protein>
    <submittedName>
        <fullName evidence="4">Metal-dependent hydrolase</fullName>
    </submittedName>
</protein>
<proteinExistence type="predicted"/>
<feature type="transmembrane region" description="Helical" evidence="1">
    <location>
        <begin position="214"/>
        <end position="233"/>
    </location>
</feature>
<dbReference type="KEGG" id="btw:BF38_5875"/>
<reference evidence="3" key="2">
    <citation type="submission" date="2019-07" db="EMBL/GenBank/DDBJ databases">
        <title>Phylogenomic Reclassification of ATCC Bacillus Strains and Various Taxa within the Genus Bacillus.</title>
        <authorList>
            <person name="Riojas M.A."/>
            <person name="Frank A.M."/>
            <person name="Fenn S.L."/>
            <person name="King S.P."/>
            <person name="Brower S.M."/>
            <person name="Hazbon M.H."/>
        </authorList>
    </citation>
    <scope>NUCLEOTIDE SEQUENCE</scope>
    <source>
        <strain evidence="3">ATCC 35646</strain>
    </source>
</reference>
<feature type="transmembrane region" description="Helical" evidence="1">
    <location>
        <begin position="140"/>
        <end position="160"/>
    </location>
</feature>
<keyword evidence="4" id="KW-0614">Plasmid</keyword>
<dbReference type="Proteomes" id="UP000031876">
    <property type="component" value="Plasmid 2"/>
</dbReference>
<evidence type="ECO:0000313" key="6">
    <source>
        <dbReference type="Proteomes" id="UP000501107"/>
    </source>
</evidence>
<dbReference type="EMBL" id="VKQN01000001">
    <property type="protein sequence ID" value="MDR4174812.1"/>
    <property type="molecule type" value="Genomic_DNA"/>
</dbReference>
<dbReference type="RefSeq" id="WP_000398635.1">
    <property type="nucleotide sequence ID" value="NZ_CP009334.1"/>
</dbReference>
<organism evidence="4 6">
    <name type="scientific">Bacillus thuringiensis</name>
    <dbReference type="NCBI Taxonomy" id="1428"/>
    <lineage>
        <taxon>Bacteria</taxon>
        <taxon>Bacillati</taxon>
        <taxon>Bacillota</taxon>
        <taxon>Bacilli</taxon>
        <taxon>Bacillales</taxon>
        <taxon>Bacillaceae</taxon>
        <taxon>Bacillus</taxon>
        <taxon>Bacillus cereus group</taxon>
    </lineage>
</organism>
<reference evidence="2 5" key="1">
    <citation type="journal article" date="2015" name="Genome Announc.">
        <title>Complete genome sequences for 35 biothreat assay-relevant bacillus species.</title>
        <authorList>
            <person name="Johnson S.L."/>
            <person name="Daligault H.E."/>
            <person name="Davenport K.W."/>
            <person name="Jaissle J."/>
            <person name="Frey K.G."/>
            <person name="Ladner J.T."/>
            <person name="Broomall S.M."/>
            <person name="Bishop-Lilly K.A."/>
            <person name="Bruce D.C."/>
            <person name="Gibbons H.S."/>
            <person name="Coyne S.R."/>
            <person name="Lo C.C."/>
            <person name="Meincke L."/>
            <person name="Munk A.C."/>
            <person name="Koroleva G.I."/>
            <person name="Rosenzweig C.N."/>
            <person name="Palacios G.F."/>
            <person name="Redden C.L."/>
            <person name="Minogue T.D."/>
            <person name="Chain P.S."/>
        </authorList>
    </citation>
    <scope>NUCLEOTIDE SEQUENCE [LARGE SCALE GENOMIC DNA]</scope>
    <source>
        <strain evidence="2 5">HD1011</strain>
        <plasmid evidence="2 5">2</plasmid>
    </source>
</reference>
<evidence type="ECO:0000313" key="5">
    <source>
        <dbReference type="Proteomes" id="UP000031876"/>
    </source>
</evidence>
<geneLocation type="plasmid" evidence="2 5">
    <name>2</name>
</geneLocation>
<keyword evidence="1" id="KW-0472">Membrane</keyword>
<dbReference type="InterPro" id="IPR007404">
    <property type="entry name" value="YdjM-like"/>
</dbReference>
<evidence type="ECO:0000313" key="4">
    <source>
        <dbReference type="EMBL" id="QKH22690.1"/>
    </source>
</evidence>
<dbReference type="Proteomes" id="UP000501107">
    <property type="component" value="Plasmid unnamed3"/>
</dbReference>
<geneLocation type="plasmid" evidence="4 6">
    <name>unnamed3</name>
</geneLocation>
<keyword evidence="1" id="KW-1133">Transmembrane helix</keyword>
<reference evidence="4 6" key="3">
    <citation type="submission" date="2020-05" db="EMBL/GenBank/DDBJ databases">
        <title>FDA dAtabase for Regulatory Grade micrObial Sequences (FDA-ARGOS): Supporting development and validation of Infectious Disease Dx tests.</title>
        <authorList>
            <person name="Nelson B."/>
            <person name="Plummer A."/>
            <person name="Tallon L."/>
            <person name="Sadzewicz L."/>
            <person name="Zhao X."/>
            <person name="Vavikolanu K."/>
            <person name="Mehta A."/>
            <person name="Aluvathingal J."/>
            <person name="Nadendla S."/>
            <person name="Myers T."/>
            <person name="Yan Y."/>
            <person name="Sichtig H."/>
        </authorList>
    </citation>
    <scope>NUCLEOTIDE SEQUENCE [LARGE SCALE GENOMIC DNA]</scope>
    <source>
        <strain evidence="4 6">FDAARGOS_795</strain>
        <plasmid evidence="4 6">unnamed3</plasmid>
    </source>
</reference>
<accession>A0A0B5NPE3</accession>